<keyword evidence="2" id="KW-1185">Reference proteome</keyword>
<dbReference type="PATRIC" id="fig|1228997.3.peg.724"/>
<reference evidence="1 2" key="1">
    <citation type="submission" date="2012-09" db="EMBL/GenBank/DDBJ databases">
        <title>Riemerella anatipestifer vaccine strains.</title>
        <authorList>
            <person name="Chun C.A."/>
            <person name="Shu W.M."/>
            <person name="Kang Z.D."/>
            <person name="Jia W.X."/>
        </authorList>
    </citation>
    <scope>NUCLEOTIDE SEQUENCE [LARGE SCALE GENOMIC DNA]</scope>
    <source>
        <strain evidence="1 2">RA-CH-1</strain>
    </source>
</reference>
<organism evidence="1 2">
    <name type="scientific">Riemerella anatipestifer RA-CH-1</name>
    <dbReference type="NCBI Taxonomy" id="1228997"/>
    <lineage>
        <taxon>Bacteria</taxon>
        <taxon>Pseudomonadati</taxon>
        <taxon>Bacteroidota</taxon>
        <taxon>Flavobacteriia</taxon>
        <taxon>Flavobacteriales</taxon>
        <taxon>Weeksellaceae</taxon>
        <taxon>Riemerella</taxon>
    </lineage>
</organism>
<protein>
    <submittedName>
        <fullName evidence="1">Uncharacterized protein</fullName>
    </submittedName>
</protein>
<dbReference type="EMBL" id="CP003787">
    <property type="protein sequence ID" value="AFR35330.1"/>
    <property type="molecule type" value="Genomic_DNA"/>
</dbReference>
<sequence>MGRPFVKKDLLSEQASGFSLGVSSRAFRMDDTFLAVVF</sequence>
<dbReference type="AlphaFoldDB" id="J9QY52"/>
<dbReference type="KEGG" id="rag:B739_0728"/>
<gene>
    <name evidence="1" type="ORF">B739_0728</name>
</gene>
<accession>J9QY52</accession>
<name>J9QY52_RIEAN</name>
<evidence type="ECO:0000313" key="1">
    <source>
        <dbReference type="EMBL" id="AFR35330.1"/>
    </source>
</evidence>
<evidence type="ECO:0000313" key="2">
    <source>
        <dbReference type="Proteomes" id="UP000006276"/>
    </source>
</evidence>
<dbReference type="HOGENOM" id="CLU_3332405_0_0_10"/>
<proteinExistence type="predicted"/>
<dbReference type="Proteomes" id="UP000006276">
    <property type="component" value="Chromosome"/>
</dbReference>